<dbReference type="NCBIfam" id="TIGR01930">
    <property type="entry name" value="AcCoA-C-Actrans"/>
    <property type="match status" value="1"/>
</dbReference>
<evidence type="ECO:0000256" key="4">
    <source>
        <dbReference type="PIRSR" id="PIRSR000429-1"/>
    </source>
</evidence>
<dbReference type="InterPro" id="IPR020616">
    <property type="entry name" value="Thiolase_N"/>
</dbReference>
<dbReference type="Gene3D" id="3.40.47.10">
    <property type="match status" value="1"/>
</dbReference>
<dbReference type="EMBL" id="VBOT01000005">
    <property type="protein sequence ID" value="TMQ53967.1"/>
    <property type="molecule type" value="Genomic_DNA"/>
</dbReference>
<dbReference type="InterPro" id="IPR016039">
    <property type="entry name" value="Thiolase-like"/>
</dbReference>
<feature type="active site" description="Acyl-thioester intermediate" evidence="4">
    <location>
        <position position="88"/>
    </location>
</feature>
<sequence>MHRVAIVAGARTPFVRAGKAFASLGPLALAKHAVGGLLERHRVDATEIEAIAFGVVVPEPGKPNLAREIVLETGLPAGIEAQTVSSYCITGLRSATIIADAIARGRIRCGIAGGVEWLSGADPSTFREPSTGLTMGEHMEITCKEWRIPRERQDEVALASHRNAVAARDLLAREIVPVEGIEHDSGPRPDTSMEKLAALKPSFDPAGTITAGNASPVTDGASAVLLMSEERAREAGREPLAFIETIGYAAIHPREGLLMAPAIAVPRLLKRAEVTLADVDLLEIHEAFAAQVIANVTAWEQGWKEPAIRPVDWKRVNVNGSSVAVGHPWAATGGRILTTLAYEMERRRARRGLISICAAGAMAGATLLTRD</sequence>
<name>A0A538SRJ1_UNCEI</name>
<feature type="domain" description="Thiolase C-terminal" evidence="7">
    <location>
        <begin position="238"/>
        <end position="369"/>
    </location>
</feature>
<evidence type="ECO:0000256" key="1">
    <source>
        <dbReference type="ARBA" id="ARBA00010982"/>
    </source>
</evidence>
<dbReference type="InterPro" id="IPR002155">
    <property type="entry name" value="Thiolase"/>
</dbReference>
<protein>
    <submittedName>
        <fullName evidence="8">Thiolase family protein</fullName>
    </submittedName>
</protein>
<evidence type="ECO:0000313" key="8">
    <source>
        <dbReference type="EMBL" id="TMQ53967.1"/>
    </source>
</evidence>
<dbReference type="InterPro" id="IPR020610">
    <property type="entry name" value="Thiolase_AS"/>
</dbReference>
<evidence type="ECO:0000256" key="2">
    <source>
        <dbReference type="ARBA" id="ARBA00022679"/>
    </source>
</evidence>
<evidence type="ECO:0000256" key="3">
    <source>
        <dbReference type="ARBA" id="ARBA00023315"/>
    </source>
</evidence>
<organism evidence="8 9">
    <name type="scientific">Eiseniibacteriota bacterium</name>
    <dbReference type="NCBI Taxonomy" id="2212470"/>
    <lineage>
        <taxon>Bacteria</taxon>
        <taxon>Candidatus Eiseniibacteriota</taxon>
    </lineage>
</organism>
<evidence type="ECO:0000259" key="7">
    <source>
        <dbReference type="Pfam" id="PF02803"/>
    </source>
</evidence>
<dbReference type="PANTHER" id="PTHR18919">
    <property type="entry name" value="ACETYL-COA C-ACYLTRANSFERASE"/>
    <property type="match status" value="1"/>
</dbReference>
<dbReference type="PROSITE" id="PS00099">
    <property type="entry name" value="THIOLASE_3"/>
    <property type="match status" value="1"/>
</dbReference>
<keyword evidence="3 5" id="KW-0012">Acyltransferase</keyword>
<gene>
    <name evidence="8" type="ORF">E6K73_00530</name>
</gene>
<keyword evidence="2 5" id="KW-0808">Transferase</keyword>
<dbReference type="CDD" id="cd00751">
    <property type="entry name" value="thiolase"/>
    <property type="match status" value="1"/>
</dbReference>
<dbReference type="SUPFAM" id="SSF53901">
    <property type="entry name" value="Thiolase-like"/>
    <property type="match status" value="2"/>
</dbReference>
<feature type="active site" description="Proton acceptor" evidence="4">
    <location>
        <position position="357"/>
    </location>
</feature>
<evidence type="ECO:0000313" key="9">
    <source>
        <dbReference type="Proteomes" id="UP000320184"/>
    </source>
</evidence>
<feature type="domain" description="Thiolase N-terminal" evidence="6">
    <location>
        <begin position="4"/>
        <end position="230"/>
    </location>
</feature>
<dbReference type="GO" id="GO:0016747">
    <property type="term" value="F:acyltransferase activity, transferring groups other than amino-acyl groups"/>
    <property type="evidence" value="ECO:0007669"/>
    <property type="project" value="InterPro"/>
</dbReference>
<dbReference type="InterPro" id="IPR020617">
    <property type="entry name" value="Thiolase_C"/>
</dbReference>
<dbReference type="Proteomes" id="UP000320184">
    <property type="component" value="Unassembled WGS sequence"/>
</dbReference>
<proteinExistence type="inferred from homology"/>
<evidence type="ECO:0000256" key="5">
    <source>
        <dbReference type="RuleBase" id="RU003557"/>
    </source>
</evidence>
<comment type="caution">
    <text evidence="8">The sequence shown here is derived from an EMBL/GenBank/DDBJ whole genome shotgun (WGS) entry which is preliminary data.</text>
</comment>
<evidence type="ECO:0000259" key="6">
    <source>
        <dbReference type="Pfam" id="PF00108"/>
    </source>
</evidence>
<dbReference type="PANTHER" id="PTHR18919:SF107">
    <property type="entry name" value="ACETYL-COA ACETYLTRANSFERASE, CYTOSOLIC"/>
    <property type="match status" value="1"/>
</dbReference>
<dbReference type="PIRSF" id="PIRSF000429">
    <property type="entry name" value="Ac-CoA_Ac_transf"/>
    <property type="match status" value="1"/>
</dbReference>
<dbReference type="GO" id="GO:0005829">
    <property type="term" value="C:cytosol"/>
    <property type="evidence" value="ECO:0007669"/>
    <property type="project" value="TreeGrafter"/>
</dbReference>
<comment type="similarity">
    <text evidence="1 5">Belongs to the thiolase-like superfamily. Thiolase family.</text>
</comment>
<feature type="active site" description="Proton acceptor" evidence="4">
    <location>
        <position position="327"/>
    </location>
</feature>
<dbReference type="Pfam" id="PF02803">
    <property type="entry name" value="Thiolase_C"/>
    <property type="match status" value="1"/>
</dbReference>
<reference evidence="8 9" key="1">
    <citation type="journal article" date="2019" name="Nat. Microbiol.">
        <title>Mediterranean grassland soil C-N compound turnover is dependent on rainfall and depth, and is mediated by genomically divergent microorganisms.</title>
        <authorList>
            <person name="Diamond S."/>
            <person name="Andeer P.F."/>
            <person name="Li Z."/>
            <person name="Crits-Christoph A."/>
            <person name="Burstein D."/>
            <person name="Anantharaman K."/>
            <person name="Lane K.R."/>
            <person name="Thomas B.C."/>
            <person name="Pan C."/>
            <person name="Northen T.R."/>
            <person name="Banfield J.F."/>
        </authorList>
    </citation>
    <scope>NUCLEOTIDE SEQUENCE [LARGE SCALE GENOMIC DNA]</scope>
    <source>
        <strain evidence="8">WS_3</strain>
    </source>
</reference>
<accession>A0A538SRJ1</accession>
<dbReference type="AlphaFoldDB" id="A0A538SRJ1"/>
<dbReference type="Pfam" id="PF00108">
    <property type="entry name" value="Thiolase_N"/>
    <property type="match status" value="1"/>
</dbReference>